<evidence type="ECO:0000313" key="2">
    <source>
        <dbReference type="EMBL" id="KAJ8875277.1"/>
    </source>
</evidence>
<feature type="region of interest" description="Disordered" evidence="1">
    <location>
        <begin position="502"/>
        <end position="527"/>
    </location>
</feature>
<dbReference type="EMBL" id="JARBHB010000009">
    <property type="protein sequence ID" value="KAJ8875277.1"/>
    <property type="molecule type" value="Genomic_DNA"/>
</dbReference>
<name>A0ABQ9GTD2_9NEOP</name>
<evidence type="ECO:0008006" key="4">
    <source>
        <dbReference type="Google" id="ProtNLM"/>
    </source>
</evidence>
<feature type="region of interest" description="Disordered" evidence="1">
    <location>
        <begin position="557"/>
        <end position="583"/>
    </location>
</feature>
<organism evidence="2 3">
    <name type="scientific">Dryococelus australis</name>
    <dbReference type="NCBI Taxonomy" id="614101"/>
    <lineage>
        <taxon>Eukaryota</taxon>
        <taxon>Metazoa</taxon>
        <taxon>Ecdysozoa</taxon>
        <taxon>Arthropoda</taxon>
        <taxon>Hexapoda</taxon>
        <taxon>Insecta</taxon>
        <taxon>Pterygota</taxon>
        <taxon>Neoptera</taxon>
        <taxon>Polyneoptera</taxon>
        <taxon>Phasmatodea</taxon>
        <taxon>Verophasmatodea</taxon>
        <taxon>Anareolatae</taxon>
        <taxon>Phasmatidae</taxon>
        <taxon>Eurycanthinae</taxon>
        <taxon>Dryococelus</taxon>
    </lineage>
</organism>
<comment type="caution">
    <text evidence="2">The sequence shown here is derived from an EMBL/GenBank/DDBJ whole genome shotgun (WGS) entry which is preliminary data.</text>
</comment>
<sequence>MWKLDNIIDEKEDTFIKNPLMTTVPVHLIERNWCCFRQPLHIRACISPLARRAFRTPLCTDRDHVNSACFHCHSLSSIMCTCFAPSHFNANTHNHRARPLAKTPSNSQRLRTWTPKRRTDLGHCKAERDAFPTPVSFKEGQKNGSVRSSVTYLQDDTASGIKIKADNNVRRLDWPAQSPDLNPIEHFWDELDRRVRDRQARPKSIAQLMEWLQEEWRRIPVDVLQTLVESMPDRVAAVIVARDTLKVKAFWWKEWYIIFASLYGSMLNLTILIQEGRPPVVQFVGVPPIWGAEALGSNPLEGVSPLTTKYAETAHHYFRRCVRGAICDRYDVWHCAYLQSVTIWPLLTRVCASYVTPADEAGARHADVAVVKRAEVHLAVGVGHHERIHETHGPTTYNIHTVVTPGSRTRGTPVGVLYVGQDVEVMAETGDLQSGNDVIWAPIKGRKVPGQRPLCTILRREGLQGRASLSQRAEDTGGRQPVSCEDTWAIPRRRSFVRGRRRQLGGTPGQGVFKSASRRHRRTSASQLRGRLDLPTTEELRAWSTYHSVIRRQLGGTPGQGVFKSASRRHRRTSASQLRGHLDHPTSEELRAWSTYHSVLGESRSHCRSSVREKYAQRSSDSKIVKKPRIDYIPKVGSTVQRRVAIRSVPMRWAAKNYTSIVSRLSEDLSATDTVCDSNAVYFKG</sequence>
<evidence type="ECO:0000313" key="3">
    <source>
        <dbReference type="Proteomes" id="UP001159363"/>
    </source>
</evidence>
<dbReference type="Proteomes" id="UP001159363">
    <property type="component" value="Chromosome 8"/>
</dbReference>
<reference evidence="2 3" key="1">
    <citation type="submission" date="2023-02" db="EMBL/GenBank/DDBJ databases">
        <title>LHISI_Scaffold_Assembly.</title>
        <authorList>
            <person name="Stuart O.P."/>
            <person name="Cleave R."/>
            <person name="Magrath M.J.L."/>
            <person name="Mikheyev A.S."/>
        </authorList>
    </citation>
    <scope>NUCLEOTIDE SEQUENCE [LARGE SCALE GENOMIC DNA]</scope>
    <source>
        <strain evidence="2">Daus_M_001</strain>
        <tissue evidence="2">Leg muscle</tissue>
    </source>
</reference>
<evidence type="ECO:0000256" key="1">
    <source>
        <dbReference type="SAM" id="MobiDB-lite"/>
    </source>
</evidence>
<dbReference type="InterPro" id="IPR036397">
    <property type="entry name" value="RNaseH_sf"/>
</dbReference>
<dbReference type="Gene3D" id="3.30.420.10">
    <property type="entry name" value="Ribonuclease H-like superfamily/Ribonuclease H"/>
    <property type="match status" value="1"/>
</dbReference>
<keyword evidence="3" id="KW-1185">Reference proteome</keyword>
<protein>
    <recommendedName>
        <fullName evidence="4">Transposase</fullName>
    </recommendedName>
</protein>
<proteinExistence type="predicted"/>
<accession>A0ABQ9GTD2</accession>
<gene>
    <name evidence="2" type="ORF">PR048_023172</name>
</gene>